<dbReference type="Gene3D" id="3.40.50.300">
    <property type="entry name" value="P-loop containing nucleotide triphosphate hydrolases"/>
    <property type="match status" value="1"/>
</dbReference>
<sequence>MARGLCFRFICSRFRSRKIIYFISVIIATIYMISDLSYIHQNVETISLSQPNEGSVLHKTSRENFTTKELRYPHVTNKSTTVTEGIHVDWRIGVEKKFPWVIRQKYLVNYYIYIARTLNAEHERYKSASLVFLHHNKAAGTTVKTCLSVLASAETLRVGPVMASQTRVSFHTSEVRRNRYANSRIFMGGYSFGVCDELNLTDRSCSYFTFLRDPYERIISSYEYCKRARSDQLCSALNANEVTLKQWAKHQGNFFFRQLLFEPGFCQRHYDSFIDIDSELHDDKWSSRNKGSLSCWFREKLILQNLTTITDRKLLLWYALDKLTSWFAVIGLAEEYELSMQLLEGAYGLPFNKMCGRMKRNYNLYQQSNETDSTKTQTVMEMKNELMADNDVKETLYYDLQIYEKAKDIFRQQKESYFELHGEHNRQ</sequence>
<dbReference type="PANTHER" id="PTHR32301:SF6">
    <property type="entry name" value="GOLVESIN-RELATED"/>
    <property type="match status" value="1"/>
</dbReference>
<evidence type="ECO:0000256" key="1">
    <source>
        <dbReference type="SAM" id="Phobius"/>
    </source>
</evidence>
<keyword evidence="2" id="KW-1185">Reference proteome</keyword>
<keyword evidence="1" id="KW-0812">Transmembrane</keyword>
<reference evidence="3 4" key="1">
    <citation type="submission" date="2025-05" db="UniProtKB">
        <authorList>
            <consortium name="RefSeq"/>
        </authorList>
    </citation>
    <scope>IDENTIFICATION</scope>
    <source>
        <tissue evidence="3 4">Testes</tissue>
    </source>
</reference>
<feature type="transmembrane region" description="Helical" evidence="1">
    <location>
        <begin position="20"/>
        <end position="39"/>
    </location>
</feature>
<keyword evidence="1" id="KW-1133">Transmembrane helix</keyword>
<dbReference type="InterPro" id="IPR027417">
    <property type="entry name" value="P-loop_NTPase"/>
</dbReference>
<evidence type="ECO:0000313" key="3">
    <source>
        <dbReference type="RefSeq" id="XP_006812425.1"/>
    </source>
</evidence>
<accession>A0ABM0LXD5</accession>
<evidence type="ECO:0000313" key="4">
    <source>
        <dbReference type="RefSeq" id="XP_006812426.1"/>
    </source>
</evidence>
<dbReference type="RefSeq" id="XP_006812425.1">
    <property type="nucleotide sequence ID" value="XM_006812362.1"/>
</dbReference>
<dbReference type="PANTHER" id="PTHR32301">
    <property type="entry name" value="COUNTIN RECEPTOR CNR3-RELATED"/>
    <property type="match status" value="1"/>
</dbReference>
<evidence type="ECO:0000313" key="2">
    <source>
        <dbReference type="Proteomes" id="UP000694865"/>
    </source>
</evidence>
<dbReference type="GeneID" id="102801845"/>
<dbReference type="Proteomes" id="UP000694865">
    <property type="component" value="Unplaced"/>
</dbReference>
<organism evidence="2 4">
    <name type="scientific">Saccoglossus kowalevskii</name>
    <name type="common">Acorn worm</name>
    <dbReference type="NCBI Taxonomy" id="10224"/>
    <lineage>
        <taxon>Eukaryota</taxon>
        <taxon>Metazoa</taxon>
        <taxon>Hemichordata</taxon>
        <taxon>Enteropneusta</taxon>
        <taxon>Harrimaniidae</taxon>
        <taxon>Saccoglossus</taxon>
    </lineage>
</organism>
<dbReference type="InterPro" id="IPR005331">
    <property type="entry name" value="Sulfotransferase"/>
</dbReference>
<proteinExistence type="predicted"/>
<gene>
    <name evidence="3 4" type="primary">LOC102801845</name>
</gene>
<protein>
    <submittedName>
        <fullName evidence="3">Uncharacterized protein LOC102801845 isoform X1</fullName>
    </submittedName>
    <submittedName>
        <fullName evidence="4">Uncharacterized protein LOC102801845 isoform X2</fullName>
    </submittedName>
</protein>
<dbReference type="RefSeq" id="XP_006812426.1">
    <property type="nucleotide sequence ID" value="XM_006812363.1"/>
</dbReference>
<name>A0ABM0LXD5_SACKO</name>
<dbReference type="InterPro" id="IPR053259">
    <property type="entry name" value="Golvesin-related_Golgi"/>
</dbReference>
<keyword evidence="1" id="KW-0472">Membrane</keyword>
<dbReference type="Pfam" id="PF03567">
    <property type="entry name" value="Sulfotransfer_2"/>
    <property type="match status" value="1"/>
</dbReference>